<dbReference type="EMBL" id="JARBHB010000001">
    <property type="protein sequence ID" value="KAJ8894805.1"/>
    <property type="molecule type" value="Genomic_DNA"/>
</dbReference>
<dbReference type="NCBIfam" id="TIGR01258">
    <property type="entry name" value="pgm_1"/>
    <property type="match status" value="1"/>
</dbReference>
<evidence type="ECO:0000256" key="3">
    <source>
        <dbReference type="ARBA" id="ARBA00023152"/>
    </source>
</evidence>
<dbReference type="SUPFAM" id="SSF53254">
    <property type="entry name" value="Phosphoglycerate mutase-like"/>
    <property type="match status" value="1"/>
</dbReference>
<dbReference type="PANTHER" id="PTHR11931">
    <property type="entry name" value="PHOSPHOGLYCERATE MUTASE"/>
    <property type="match status" value="1"/>
</dbReference>
<organism evidence="5 6">
    <name type="scientific">Dryococelus australis</name>
    <dbReference type="NCBI Taxonomy" id="614101"/>
    <lineage>
        <taxon>Eukaryota</taxon>
        <taxon>Metazoa</taxon>
        <taxon>Ecdysozoa</taxon>
        <taxon>Arthropoda</taxon>
        <taxon>Hexapoda</taxon>
        <taxon>Insecta</taxon>
        <taxon>Pterygota</taxon>
        <taxon>Neoptera</taxon>
        <taxon>Polyneoptera</taxon>
        <taxon>Phasmatodea</taxon>
        <taxon>Verophasmatodea</taxon>
        <taxon>Anareolatae</taxon>
        <taxon>Phasmatidae</taxon>
        <taxon>Eurycanthinae</taxon>
        <taxon>Dryococelus</taxon>
    </lineage>
</organism>
<evidence type="ECO:0000256" key="2">
    <source>
        <dbReference type="ARBA" id="ARBA00012028"/>
    </source>
</evidence>
<gene>
    <name evidence="5" type="ORF">PR048_000112</name>
</gene>
<keyword evidence="6" id="KW-1185">Reference proteome</keyword>
<keyword evidence="3" id="KW-0324">Glycolysis</keyword>
<sequence length="159" mass="17835">MNSRIFPIANYTCVQVREWRRGYDAAPPPMRTDHAYYDAVVNSPIYADGPAPEQFPGTESLEMTIARTLPFWTEIIVPRIKAGDRVLICAHSNSLRGLVKLLSRISDYDIPSLTIPMGIPFVYQLDEDAEAVQPMRFLADDETVRAAVEAIEAQIKPPT</sequence>
<evidence type="ECO:0000256" key="4">
    <source>
        <dbReference type="ARBA" id="ARBA00023235"/>
    </source>
</evidence>
<dbReference type="InterPro" id="IPR005952">
    <property type="entry name" value="Phosphogly_mut1"/>
</dbReference>
<accession>A0ABQ9IEZ5</accession>
<dbReference type="EC" id="5.4.2.11" evidence="2"/>
<evidence type="ECO:0000313" key="6">
    <source>
        <dbReference type="Proteomes" id="UP001159363"/>
    </source>
</evidence>
<dbReference type="InterPro" id="IPR013078">
    <property type="entry name" value="His_Pase_superF_clade-1"/>
</dbReference>
<dbReference type="Proteomes" id="UP001159363">
    <property type="component" value="Chromosome 1"/>
</dbReference>
<proteinExistence type="inferred from homology"/>
<evidence type="ECO:0000256" key="1">
    <source>
        <dbReference type="ARBA" id="ARBA00006717"/>
    </source>
</evidence>
<protein>
    <recommendedName>
        <fullName evidence="2">phosphoglycerate mutase (2,3-diphosphoglycerate-dependent)</fullName>
        <ecNumber evidence="2">5.4.2.11</ecNumber>
    </recommendedName>
</protein>
<comment type="caution">
    <text evidence="5">The sequence shown here is derived from an EMBL/GenBank/DDBJ whole genome shotgun (WGS) entry which is preliminary data.</text>
</comment>
<dbReference type="CDD" id="cd07067">
    <property type="entry name" value="HP_PGM_like"/>
    <property type="match status" value="1"/>
</dbReference>
<comment type="similarity">
    <text evidence="1">Belongs to the phosphoglycerate mutase family. BPG-dependent PGAM subfamily.</text>
</comment>
<evidence type="ECO:0000313" key="5">
    <source>
        <dbReference type="EMBL" id="KAJ8894805.1"/>
    </source>
</evidence>
<reference evidence="5 6" key="1">
    <citation type="submission" date="2023-02" db="EMBL/GenBank/DDBJ databases">
        <title>LHISI_Scaffold_Assembly.</title>
        <authorList>
            <person name="Stuart O.P."/>
            <person name="Cleave R."/>
            <person name="Magrath M.J.L."/>
            <person name="Mikheyev A.S."/>
        </authorList>
    </citation>
    <scope>NUCLEOTIDE SEQUENCE [LARGE SCALE GENOMIC DNA]</scope>
    <source>
        <strain evidence="5">Daus_M_001</strain>
        <tissue evidence="5">Leg muscle</tissue>
    </source>
</reference>
<name>A0ABQ9IEZ5_9NEOP</name>
<keyword evidence="4" id="KW-0413">Isomerase</keyword>
<dbReference type="InterPro" id="IPR029033">
    <property type="entry name" value="His_PPase_superfam"/>
</dbReference>
<dbReference type="Gene3D" id="3.40.50.1240">
    <property type="entry name" value="Phosphoglycerate mutase-like"/>
    <property type="match status" value="1"/>
</dbReference>